<accession>A0A8M1KUV4</accession>
<reference evidence="2" key="1">
    <citation type="submission" date="2025-08" db="UniProtKB">
        <authorList>
            <consortium name="RefSeq"/>
        </authorList>
    </citation>
    <scope>IDENTIFICATION</scope>
</reference>
<proteinExistence type="predicted"/>
<keyword evidence="1" id="KW-1185">Reference proteome</keyword>
<dbReference type="GeneID" id="122133365"/>
<evidence type="ECO:0000313" key="2">
    <source>
        <dbReference type="RefSeq" id="XP_042565384.1"/>
    </source>
</evidence>
<name>A0A8M1KUV4_CLUHA</name>
<dbReference type="KEGG" id="char:122133365"/>
<dbReference type="OrthoDB" id="8939548at2759"/>
<dbReference type="Proteomes" id="UP000515152">
    <property type="component" value="Chromosome 12"/>
</dbReference>
<sequence length="101" mass="11459">MRFLRLHSRRVEQRVTFSCPPGHRLGQTRREAKFMTDVSKQSYLATIQDCVPAMEVDSSPRESVLQFEDLDLLPLRDVAVSSHSGDLTQQFGFTIGPVCFS</sequence>
<dbReference type="RefSeq" id="XP_042565384.1">
    <property type="nucleotide sequence ID" value="XM_042709450.1"/>
</dbReference>
<evidence type="ECO:0000313" key="1">
    <source>
        <dbReference type="Proteomes" id="UP000515152"/>
    </source>
</evidence>
<organism evidence="1 2">
    <name type="scientific">Clupea harengus</name>
    <name type="common">Atlantic herring</name>
    <dbReference type="NCBI Taxonomy" id="7950"/>
    <lineage>
        <taxon>Eukaryota</taxon>
        <taxon>Metazoa</taxon>
        <taxon>Chordata</taxon>
        <taxon>Craniata</taxon>
        <taxon>Vertebrata</taxon>
        <taxon>Euteleostomi</taxon>
        <taxon>Actinopterygii</taxon>
        <taxon>Neopterygii</taxon>
        <taxon>Teleostei</taxon>
        <taxon>Clupei</taxon>
        <taxon>Clupeiformes</taxon>
        <taxon>Clupeoidei</taxon>
        <taxon>Clupeidae</taxon>
        <taxon>Clupea</taxon>
    </lineage>
</organism>
<gene>
    <name evidence="2" type="primary">si:ch211-196i2.1</name>
</gene>
<protein>
    <submittedName>
        <fullName evidence="2">Uncharacterized protein si:ch211-196i2.1</fullName>
    </submittedName>
</protein>
<dbReference type="AlphaFoldDB" id="A0A8M1KUV4"/>